<dbReference type="RefSeq" id="WP_012995401.1">
    <property type="nucleotide sequence ID" value="NZ_JAURUP010000027.1"/>
</dbReference>
<feature type="coiled-coil region" evidence="2">
    <location>
        <begin position="361"/>
        <end position="388"/>
    </location>
</feature>
<dbReference type="EMBL" id="JAURUP010000027">
    <property type="protein sequence ID" value="MDP9751607.1"/>
    <property type="molecule type" value="Genomic_DNA"/>
</dbReference>
<dbReference type="Proteomes" id="UP001223886">
    <property type="component" value="Unassembled WGS sequence"/>
</dbReference>
<feature type="domain" description="CRISPR type III-associated protein" evidence="3">
    <location>
        <begin position="165"/>
        <end position="402"/>
    </location>
</feature>
<evidence type="ECO:0000313" key="5">
    <source>
        <dbReference type="Proteomes" id="UP001223886"/>
    </source>
</evidence>
<keyword evidence="1" id="KW-0051">Antiviral defense</keyword>
<evidence type="ECO:0000256" key="2">
    <source>
        <dbReference type="SAM" id="Coils"/>
    </source>
</evidence>
<accession>A0ABT9M676</accession>
<evidence type="ECO:0000256" key="1">
    <source>
        <dbReference type="ARBA" id="ARBA00023118"/>
    </source>
</evidence>
<organism evidence="4 5">
    <name type="scientific">Thermoanaerobacter pentosaceus</name>
    <dbReference type="NCBI Taxonomy" id="694059"/>
    <lineage>
        <taxon>Bacteria</taxon>
        <taxon>Bacillati</taxon>
        <taxon>Bacillota</taxon>
        <taxon>Clostridia</taxon>
        <taxon>Thermoanaerobacterales</taxon>
        <taxon>Thermoanaerobacteraceae</taxon>
        <taxon>Thermoanaerobacter</taxon>
    </lineage>
</organism>
<reference evidence="4 5" key="1">
    <citation type="submission" date="2023-07" db="EMBL/GenBank/DDBJ databases">
        <title>Genomic Encyclopedia of Type Strains, Phase IV (KMG-IV): sequencing the most valuable type-strain genomes for metagenomic binning, comparative biology and taxonomic classification.</title>
        <authorList>
            <person name="Goeker M."/>
        </authorList>
    </citation>
    <scope>NUCLEOTIDE SEQUENCE [LARGE SCALE GENOMIC DNA]</scope>
    <source>
        <strain evidence="4 5">DSM 25963</strain>
    </source>
</reference>
<gene>
    <name evidence="4" type="ORF">J2S24_002120</name>
</gene>
<proteinExistence type="predicted"/>
<keyword evidence="2" id="KW-0175">Coiled coil</keyword>
<dbReference type="InterPro" id="IPR005537">
    <property type="entry name" value="RAMP_III_fam"/>
</dbReference>
<name>A0ABT9M676_9THEO</name>
<evidence type="ECO:0000313" key="4">
    <source>
        <dbReference type="EMBL" id="MDP9751607.1"/>
    </source>
</evidence>
<comment type="caution">
    <text evidence="4">The sequence shown here is derived from an EMBL/GenBank/DDBJ whole genome shotgun (WGS) entry which is preliminary data.</text>
</comment>
<keyword evidence="5" id="KW-1185">Reference proteome</keyword>
<sequence>MAKYDALIEINIDEVKSLSHYVSYCKFYFKPKSEEKIENYLFKNKENNELKETDKVNIDKLKKDFPFISSNKAYKKDDFFKFLKKNKSNETTKDFLVTWLKEEIMKENKDFVFENDQQLKNVNFISGILTLNTINEYIKKLPPYSFIIQARFKLKQPYFSKDDDEFYIIQNPILKEKVFKVPMIRGSGWKGSLASAFKDLINEEANLEKRKEIIDSYLRIFGAGSESIKVVEDYLKENSKDLVKFKEKFLEFILFELGMKVDKDFIGEIKDKNSYEELQAILQKKISEKLQKDNKNLTIEFQTHKGRAIFYPTYFDRLSLEVINPHDRRKRAGIQPIYYEVVPEGTEGFLQIIYIPFDGILKENEVLKSEAEKDLENLLLAIEKVSQIGIGAKTKLGWGTFELSEVKYYFTNKDLI</sequence>
<dbReference type="Pfam" id="PF03787">
    <property type="entry name" value="RAMPs"/>
    <property type="match status" value="1"/>
</dbReference>
<evidence type="ECO:0000259" key="3">
    <source>
        <dbReference type="Pfam" id="PF03787"/>
    </source>
</evidence>
<protein>
    <submittedName>
        <fullName evidence="4">CRISPR-associated protein Cmr2</fullName>
    </submittedName>
</protein>